<dbReference type="InterPro" id="IPR014710">
    <property type="entry name" value="RmlC-like_jellyroll"/>
</dbReference>
<dbReference type="CDD" id="cd00038">
    <property type="entry name" value="CAP_ED"/>
    <property type="match status" value="1"/>
</dbReference>
<dbReference type="InterPro" id="IPR000595">
    <property type="entry name" value="cNMP-bd_dom"/>
</dbReference>
<evidence type="ECO:0000259" key="1">
    <source>
        <dbReference type="Pfam" id="PF00027"/>
    </source>
</evidence>
<dbReference type="InterPro" id="IPR018490">
    <property type="entry name" value="cNMP-bd_dom_sf"/>
</dbReference>
<gene>
    <name evidence="2" type="ORF">G3569_14140</name>
</gene>
<evidence type="ECO:0000313" key="3">
    <source>
        <dbReference type="Proteomes" id="UP000479132"/>
    </source>
</evidence>
<name>A0A6M1TFC7_9BACT</name>
<dbReference type="Gene3D" id="2.60.120.10">
    <property type="entry name" value="Jelly Rolls"/>
    <property type="match status" value="1"/>
</dbReference>
<proteinExistence type="predicted"/>
<sequence>MAYESLLQYIDEYVSLTDEEVEILKSLTRIKEVRKRQFVAEQDEICRYENFVVEGCLRSYHLDEEGNEHIIQFAVENWWIADMQSFLTQSPAHFSVDAIEPSVLIQFKYEDLQTLYANVPKLERFFRLIVQRAYIASQKRIVASYSKDAGKRYIDFRNQYPDIEKRVPQYMIASYLGISPEFLSKIRRRIAQQ</sequence>
<dbReference type="RefSeq" id="WP_165270290.1">
    <property type="nucleotide sequence ID" value="NZ_JAALLS010000020.1"/>
</dbReference>
<dbReference type="SUPFAM" id="SSF51206">
    <property type="entry name" value="cAMP-binding domain-like"/>
    <property type="match status" value="1"/>
</dbReference>
<feature type="domain" description="Cyclic nucleotide-binding" evidence="1">
    <location>
        <begin position="31"/>
        <end position="117"/>
    </location>
</feature>
<dbReference type="EMBL" id="JAALLS010000020">
    <property type="protein sequence ID" value="NGP89494.1"/>
    <property type="molecule type" value="Genomic_DNA"/>
</dbReference>
<organism evidence="2 3">
    <name type="scientific">Fodinibius halophilus</name>
    <dbReference type="NCBI Taxonomy" id="1736908"/>
    <lineage>
        <taxon>Bacteria</taxon>
        <taxon>Pseudomonadati</taxon>
        <taxon>Balneolota</taxon>
        <taxon>Balneolia</taxon>
        <taxon>Balneolales</taxon>
        <taxon>Balneolaceae</taxon>
        <taxon>Fodinibius</taxon>
    </lineage>
</organism>
<protein>
    <submittedName>
        <fullName evidence="2">Crp/Fnr family transcriptional regulator</fullName>
    </submittedName>
</protein>
<keyword evidence="3" id="KW-1185">Reference proteome</keyword>
<accession>A0A6M1TFC7</accession>
<reference evidence="2 3" key="1">
    <citation type="submission" date="2020-02" db="EMBL/GenBank/DDBJ databases">
        <title>Aliifodinibius halophilus 2W32, complete genome.</title>
        <authorList>
            <person name="Li Y."/>
            <person name="Wu S."/>
        </authorList>
    </citation>
    <scope>NUCLEOTIDE SEQUENCE [LARGE SCALE GENOMIC DNA]</scope>
    <source>
        <strain evidence="2 3">2W32</strain>
    </source>
</reference>
<comment type="caution">
    <text evidence="2">The sequence shown here is derived from an EMBL/GenBank/DDBJ whole genome shotgun (WGS) entry which is preliminary data.</text>
</comment>
<dbReference type="AlphaFoldDB" id="A0A6M1TFC7"/>
<dbReference type="Pfam" id="PF00027">
    <property type="entry name" value="cNMP_binding"/>
    <property type="match status" value="1"/>
</dbReference>
<evidence type="ECO:0000313" key="2">
    <source>
        <dbReference type="EMBL" id="NGP89494.1"/>
    </source>
</evidence>
<dbReference type="Proteomes" id="UP000479132">
    <property type="component" value="Unassembled WGS sequence"/>
</dbReference>